<protein>
    <submittedName>
        <fullName evidence="2">Uncharacterized protein</fullName>
    </submittedName>
</protein>
<keyword evidence="1" id="KW-0472">Membrane</keyword>
<dbReference type="EMBL" id="CANTFM010002262">
    <property type="protein sequence ID" value="CAI5745247.1"/>
    <property type="molecule type" value="Genomic_DNA"/>
</dbReference>
<feature type="transmembrane region" description="Helical" evidence="1">
    <location>
        <begin position="54"/>
        <end position="73"/>
    </location>
</feature>
<reference evidence="2" key="1">
    <citation type="submission" date="2022-12" db="EMBL/GenBank/DDBJ databases">
        <authorList>
            <person name="Webb A."/>
        </authorList>
    </citation>
    <scope>NUCLEOTIDE SEQUENCE</scope>
    <source>
        <strain evidence="2">Pd1</strain>
    </source>
</reference>
<evidence type="ECO:0000313" key="2">
    <source>
        <dbReference type="EMBL" id="CAI5745247.1"/>
    </source>
</evidence>
<proteinExistence type="predicted"/>
<name>A0AAV0V7X3_9STRA</name>
<gene>
    <name evidence="2" type="ORF">PDE001_LOCUS10343</name>
</gene>
<sequence>MTLEPIWCLVQQCVTRCTPSQLLISIVVTGYFAAFGNGICYTSPVSALQKRFSIYRGAAAGFAVSGFGIRSMAWAKAYLSMIARTTVPDLLDVIMYSCAFCLHSLLSSFHVNGLNIHGAVVYKTQEESFQRGENVSIMSLVGCAQVSREPDHS</sequence>
<accession>A0AAV0V7X3</accession>
<organism evidence="2 3">
    <name type="scientific">Peronospora destructor</name>
    <dbReference type="NCBI Taxonomy" id="86335"/>
    <lineage>
        <taxon>Eukaryota</taxon>
        <taxon>Sar</taxon>
        <taxon>Stramenopiles</taxon>
        <taxon>Oomycota</taxon>
        <taxon>Peronosporomycetes</taxon>
        <taxon>Peronosporales</taxon>
        <taxon>Peronosporaceae</taxon>
        <taxon>Peronospora</taxon>
    </lineage>
</organism>
<keyword evidence="1" id="KW-1133">Transmembrane helix</keyword>
<dbReference type="AlphaFoldDB" id="A0AAV0V7X3"/>
<comment type="caution">
    <text evidence="2">The sequence shown here is derived from an EMBL/GenBank/DDBJ whole genome shotgun (WGS) entry which is preliminary data.</text>
</comment>
<evidence type="ECO:0000256" key="1">
    <source>
        <dbReference type="SAM" id="Phobius"/>
    </source>
</evidence>
<keyword evidence="1" id="KW-0812">Transmembrane</keyword>
<keyword evidence="3" id="KW-1185">Reference proteome</keyword>
<evidence type="ECO:0000313" key="3">
    <source>
        <dbReference type="Proteomes" id="UP001162029"/>
    </source>
</evidence>
<dbReference type="Proteomes" id="UP001162029">
    <property type="component" value="Unassembled WGS sequence"/>
</dbReference>
<feature type="transmembrane region" description="Helical" evidence="1">
    <location>
        <begin position="22"/>
        <end position="42"/>
    </location>
</feature>